<dbReference type="GO" id="GO:0005886">
    <property type="term" value="C:plasma membrane"/>
    <property type="evidence" value="ECO:0007669"/>
    <property type="project" value="UniProtKB-SubCell"/>
</dbReference>
<dbReference type="NCBIfam" id="TIGR03426">
    <property type="entry name" value="shape_MreD"/>
    <property type="match status" value="1"/>
</dbReference>
<evidence type="ECO:0000256" key="3">
    <source>
        <dbReference type="ARBA" id="ARBA00022475"/>
    </source>
</evidence>
<reference evidence="9 10" key="1">
    <citation type="submission" date="2017-02" db="EMBL/GenBank/DDBJ databases">
        <authorList>
            <person name="Peterson S.W."/>
        </authorList>
    </citation>
    <scope>NUCLEOTIDE SEQUENCE [LARGE SCALE GENOMIC DNA]</scope>
    <source>
        <strain evidence="9 10">ATCC BAA-908</strain>
    </source>
</reference>
<evidence type="ECO:0000256" key="2">
    <source>
        <dbReference type="ARBA" id="ARBA00007776"/>
    </source>
</evidence>
<organism evidence="9 10">
    <name type="scientific">Treponema porcinum</name>
    <dbReference type="NCBI Taxonomy" id="261392"/>
    <lineage>
        <taxon>Bacteria</taxon>
        <taxon>Pseudomonadati</taxon>
        <taxon>Spirochaetota</taxon>
        <taxon>Spirochaetia</taxon>
        <taxon>Spirochaetales</taxon>
        <taxon>Treponemataceae</taxon>
        <taxon>Treponema</taxon>
    </lineage>
</organism>
<keyword evidence="6 8" id="KW-1133">Transmembrane helix</keyword>
<keyword evidence="7 8" id="KW-0472">Membrane</keyword>
<feature type="transmembrane region" description="Helical" evidence="8">
    <location>
        <begin position="101"/>
        <end position="126"/>
    </location>
</feature>
<comment type="subcellular location">
    <subcellularLocation>
        <location evidence="1">Cell membrane</location>
        <topology evidence="1">Multi-pass membrane protein</topology>
    </subcellularLocation>
</comment>
<gene>
    <name evidence="9" type="ORF">SAMN02745149_00806</name>
</gene>
<feature type="transmembrane region" description="Helical" evidence="8">
    <location>
        <begin position="132"/>
        <end position="151"/>
    </location>
</feature>
<dbReference type="Pfam" id="PF04093">
    <property type="entry name" value="MreD"/>
    <property type="match status" value="1"/>
</dbReference>
<evidence type="ECO:0000313" key="9">
    <source>
        <dbReference type="EMBL" id="SJZ33836.1"/>
    </source>
</evidence>
<evidence type="ECO:0000313" key="10">
    <source>
        <dbReference type="Proteomes" id="UP000190423"/>
    </source>
</evidence>
<dbReference type="Proteomes" id="UP000190423">
    <property type="component" value="Unassembled WGS sequence"/>
</dbReference>
<dbReference type="InterPro" id="IPR007227">
    <property type="entry name" value="Cell_shape_determining_MreD"/>
</dbReference>
<evidence type="ECO:0000256" key="7">
    <source>
        <dbReference type="ARBA" id="ARBA00023136"/>
    </source>
</evidence>
<dbReference type="OrthoDB" id="5184389at2"/>
<protein>
    <submittedName>
        <fullName evidence="9">Rod shape-determining protein MreD</fullName>
    </submittedName>
</protein>
<evidence type="ECO:0000256" key="4">
    <source>
        <dbReference type="ARBA" id="ARBA00022692"/>
    </source>
</evidence>
<keyword evidence="4 8" id="KW-0812">Transmembrane</keyword>
<keyword evidence="10" id="KW-1185">Reference proteome</keyword>
<evidence type="ECO:0000256" key="1">
    <source>
        <dbReference type="ARBA" id="ARBA00004651"/>
    </source>
</evidence>
<evidence type="ECO:0000256" key="5">
    <source>
        <dbReference type="ARBA" id="ARBA00022960"/>
    </source>
</evidence>
<dbReference type="AlphaFoldDB" id="A0A1T4JUI9"/>
<keyword evidence="5" id="KW-0133">Cell shape</keyword>
<dbReference type="EMBL" id="FUWG01000005">
    <property type="protein sequence ID" value="SJZ33836.1"/>
    <property type="molecule type" value="Genomic_DNA"/>
</dbReference>
<accession>A0A1T4JUI9</accession>
<name>A0A1T4JUI9_TREPO</name>
<evidence type="ECO:0000256" key="8">
    <source>
        <dbReference type="SAM" id="Phobius"/>
    </source>
</evidence>
<evidence type="ECO:0000256" key="6">
    <source>
        <dbReference type="ARBA" id="ARBA00022989"/>
    </source>
</evidence>
<proteinExistence type="inferred from homology"/>
<feature type="transmembrane region" description="Helical" evidence="8">
    <location>
        <begin position="71"/>
        <end position="89"/>
    </location>
</feature>
<dbReference type="STRING" id="261392.SAMN02745149_00806"/>
<dbReference type="GO" id="GO:0008360">
    <property type="term" value="P:regulation of cell shape"/>
    <property type="evidence" value="ECO:0007669"/>
    <property type="project" value="UniProtKB-KW"/>
</dbReference>
<comment type="similarity">
    <text evidence="2">Belongs to the MreD family.</text>
</comment>
<sequence length="169" mass="18759">MTKSVFISAFILFCTALVETAILSNITILPAVPDLLLLCSVYLSLLNGRGTGEADGFISGLFMDFLTGAPFGFNCLFRTIIGYSAGWLGKSIQYRGIIMPAVIGFSVTLLKVFLIWLISLFFPLVVNTYNLFSVQFVFELLANTLCAPFIFKLMDSFRRFVAVHPEEQV</sequence>
<keyword evidence="3" id="KW-1003">Cell membrane</keyword>